<evidence type="ECO:0000256" key="2">
    <source>
        <dbReference type="ARBA" id="ARBA00022679"/>
    </source>
</evidence>
<evidence type="ECO:0000256" key="5">
    <source>
        <dbReference type="ARBA" id="ARBA00022842"/>
    </source>
</evidence>
<organism evidence="10 11">
    <name type="scientific">Bythopirellula goksoeyrii</name>
    <dbReference type="NCBI Taxonomy" id="1400387"/>
    <lineage>
        <taxon>Bacteria</taxon>
        <taxon>Pseudomonadati</taxon>
        <taxon>Planctomycetota</taxon>
        <taxon>Planctomycetia</taxon>
        <taxon>Pirellulales</taxon>
        <taxon>Lacipirellulaceae</taxon>
        <taxon>Bythopirellula</taxon>
    </lineage>
</organism>
<dbReference type="NCBIfam" id="TIGR00516">
    <property type="entry name" value="acpS"/>
    <property type="match status" value="1"/>
</dbReference>
<dbReference type="AlphaFoldDB" id="A0A5B9QKP3"/>
<evidence type="ECO:0000256" key="8">
    <source>
        <dbReference type="HAMAP-Rule" id="MF_00101"/>
    </source>
</evidence>
<keyword evidence="5 8" id="KW-0460">Magnesium</keyword>
<keyword evidence="8" id="KW-0963">Cytoplasm</keyword>
<comment type="function">
    <text evidence="8">Transfers the 4'-phosphopantetheine moiety from coenzyme A to a Ser of acyl-carrier-protein.</text>
</comment>
<dbReference type="SUPFAM" id="SSF56214">
    <property type="entry name" value="4'-phosphopantetheinyl transferase"/>
    <property type="match status" value="1"/>
</dbReference>
<evidence type="ECO:0000256" key="1">
    <source>
        <dbReference type="ARBA" id="ARBA00022516"/>
    </source>
</evidence>
<comment type="similarity">
    <text evidence="8">Belongs to the P-Pant transferase superfamily. AcpS family.</text>
</comment>
<dbReference type="NCBIfam" id="TIGR00556">
    <property type="entry name" value="pantethn_trn"/>
    <property type="match status" value="1"/>
</dbReference>
<keyword evidence="7 8" id="KW-0275">Fatty acid biosynthesis</keyword>
<keyword evidence="6 8" id="KW-0443">Lipid metabolism</keyword>
<dbReference type="EMBL" id="CP042913">
    <property type="protein sequence ID" value="QEG34653.1"/>
    <property type="molecule type" value="Genomic_DNA"/>
</dbReference>
<sequence length="134" mass="14674">MALQIIGIGTDIIECLRIAQMIDRHGELFISRVYTPHEIAYCSTKKAATQHYAGRWAAKEAVLKALGTGWRKGISWRDIEVRNQPSGAPTIALCGGAREVLEKSGIAKMHISISHCRSHATAYAIAEGEVPNDF</sequence>
<dbReference type="RefSeq" id="WP_238476667.1">
    <property type="nucleotide sequence ID" value="NZ_CP042913.1"/>
</dbReference>
<keyword evidence="3 8" id="KW-0479">Metal-binding</keyword>
<keyword evidence="4 8" id="KW-0276">Fatty acid metabolism</keyword>
<dbReference type="Gene3D" id="3.90.470.20">
    <property type="entry name" value="4'-phosphopantetheinyl transferase domain"/>
    <property type="match status" value="1"/>
</dbReference>
<evidence type="ECO:0000256" key="6">
    <source>
        <dbReference type="ARBA" id="ARBA00023098"/>
    </source>
</evidence>
<keyword evidence="2 8" id="KW-0808">Transferase</keyword>
<keyword evidence="11" id="KW-1185">Reference proteome</keyword>
<feature type="binding site" evidence="8">
    <location>
        <position position="11"/>
    </location>
    <ligand>
        <name>Mg(2+)</name>
        <dbReference type="ChEBI" id="CHEBI:18420"/>
    </ligand>
</feature>
<keyword evidence="1 8" id="KW-0444">Lipid biosynthesis</keyword>
<dbReference type="HAMAP" id="MF_00101">
    <property type="entry name" value="AcpS"/>
    <property type="match status" value="1"/>
</dbReference>
<dbReference type="GO" id="GO:0000287">
    <property type="term" value="F:magnesium ion binding"/>
    <property type="evidence" value="ECO:0007669"/>
    <property type="project" value="UniProtKB-UniRule"/>
</dbReference>
<dbReference type="Proteomes" id="UP000323917">
    <property type="component" value="Chromosome"/>
</dbReference>
<dbReference type="InterPro" id="IPR008278">
    <property type="entry name" value="4-PPantetheinyl_Trfase_dom"/>
</dbReference>
<dbReference type="GO" id="GO:0006633">
    <property type="term" value="P:fatty acid biosynthetic process"/>
    <property type="evidence" value="ECO:0007669"/>
    <property type="project" value="UniProtKB-UniRule"/>
</dbReference>
<dbReference type="InterPro" id="IPR037143">
    <property type="entry name" value="4-PPantetheinyl_Trfase_dom_sf"/>
</dbReference>
<comment type="cofactor">
    <cofactor evidence="8">
        <name>Mg(2+)</name>
        <dbReference type="ChEBI" id="CHEBI:18420"/>
    </cofactor>
</comment>
<evidence type="ECO:0000256" key="4">
    <source>
        <dbReference type="ARBA" id="ARBA00022832"/>
    </source>
</evidence>
<dbReference type="GO" id="GO:0005737">
    <property type="term" value="C:cytoplasm"/>
    <property type="evidence" value="ECO:0007669"/>
    <property type="project" value="UniProtKB-SubCell"/>
</dbReference>
<name>A0A5B9QKP3_9BACT</name>
<feature type="domain" description="4'-phosphopantetheinyl transferase" evidence="9">
    <location>
        <begin position="7"/>
        <end position="117"/>
    </location>
</feature>
<evidence type="ECO:0000313" key="11">
    <source>
        <dbReference type="Proteomes" id="UP000323917"/>
    </source>
</evidence>
<comment type="catalytic activity">
    <reaction evidence="8">
        <text>apo-[ACP] + CoA = holo-[ACP] + adenosine 3',5'-bisphosphate + H(+)</text>
        <dbReference type="Rhea" id="RHEA:12068"/>
        <dbReference type="Rhea" id="RHEA-COMP:9685"/>
        <dbReference type="Rhea" id="RHEA-COMP:9690"/>
        <dbReference type="ChEBI" id="CHEBI:15378"/>
        <dbReference type="ChEBI" id="CHEBI:29999"/>
        <dbReference type="ChEBI" id="CHEBI:57287"/>
        <dbReference type="ChEBI" id="CHEBI:58343"/>
        <dbReference type="ChEBI" id="CHEBI:64479"/>
        <dbReference type="EC" id="2.7.8.7"/>
    </reaction>
</comment>
<feature type="binding site" evidence="8">
    <location>
        <position position="60"/>
    </location>
    <ligand>
        <name>Mg(2+)</name>
        <dbReference type="ChEBI" id="CHEBI:18420"/>
    </ligand>
</feature>
<accession>A0A5B9QKP3</accession>
<protein>
    <recommendedName>
        <fullName evidence="8">Holo-[acyl-carrier-protein] synthase</fullName>
        <shortName evidence="8">Holo-ACP synthase</shortName>
        <ecNumber evidence="8">2.7.8.7</ecNumber>
    </recommendedName>
    <alternativeName>
        <fullName evidence="8">4'-phosphopantetheinyl transferase AcpS</fullName>
    </alternativeName>
</protein>
<evidence type="ECO:0000256" key="3">
    <source>
        <dbReference type="ARBA" id="ARBA00022723"/>
    </source>
</evidence>
<proteinExistence type="inferred from homology"/>
<dbReference type="EC" id="2.7.8.7" evidence="8"/>
<evidence type="ECO:0000256" key="7">
    <source>
        <dbReference type="ARBA" id="ARBA00023160"/>
    </source>
</evidence>
<gene>
    <name evidence="8 10" type="primary">acpS</name>
    <name evidence="10" type="ORF">Pr1d_19350</name>
</gene>
<dbReference type="Pfam" id="PF01648">
    <property type="entry name" value="ACPS"/>
    <property type="match status" value="1"/>
</dbReference>
<dbReference type="InterPro" id="IPR004568">
    <property type="entry name" value="Ppantetheine-prot_Trfase_dom"/>
</dbReference>
<dbReference type="KEGG" id="bgok:Pr1d_19350"/>
<reference evidence="10 11" key="1">
    <citation type="submission" date="2019-08" db="EMBL/GenBank/DDBJ databases">
        <title>Deep-cultivation of Planctomycetes and their phenomic and genomic characterization uncovers novel biology.</title>
        <authorList>
            <person name="Wiegand S."/>
            <person name="Jogler M."/>
            <person name="Boedeker C."/>
            <person name="Pinto D."/>
            <person name="Vollmers J."/>
            <person name="Rivas-Marin E."/>
            <person name="Kohn T."/>
            <person name="Peeters S.H."/>
            <person name="Heuer A."/>
            <person name="Rast P."/>
            <person name="Oberbeckmann S."/>
            <person name="Bunk B."/>
            <person name="Jeske O."/>
            <person name="Meyerdierks A."/>
            <person name="Storesund J.E."/>
            <person name="Kallscheuer N."/>
            <person name="Luecker S."/>
            <person name="Lage O.M."/>
            <person name="Pohl T."/>
            <person name="Merkel B.J."/>
            <person name="Hornburger P."/>
            <person name="Mueller R.-W."/>
            <person name="Bruemmer F."/>
            <person name="Labrenz M."/>
            <person name="Spormann A.M."/>
            <person name="Op den Camp H."/>
            <person name="Overmann J."/>
            <person name="Amann R."/>
            <person name="Jetten M.S.M."/>
            <person name="Mascher T."/>
            <person name="Medema M.H."/>
            <person name="Devos D.P."/>
            <person name="Kaster A.-K."/>
            <person name="Ovreas L."/>
            <person name="Rohde M."/>
            <person name="Galperin M.Y."/>
            <person name="Jogler C."/>
        </authorList>
    </citation>
    <scope>NUCLEOTIDE SEQUENCE [LARGE SCALE GENOMIC DNA]</scope>
    <source>
        <strain evidence="10 11">Pr1d</strain>
    </source>
</reference>
<evidence type="ECO:0000313" key="10">
    <source>
        <dbReference type="EMBL" id="QEG34653.1"/>
    </source>
</evidence>
<dbReference type="GO" id="GO:0008897">
    <property type="term" value="F:holo-[acyl-carrier-protein] synthase activity"/>
    <property type="evidence" value="ECO:0007669"/>
    <property type="project" value="UniProtKB-UniRule"/>
</dbReference>
<comment type="subcellular location">
    <subcellularLocation>
        <location evidence="8">Cytoplasm</location>
    </subcellularLocation>
</comment>
<evidence type="ECO:0000259" key="9">
    <source>
        <dbReference type="Pfam" id="PF01648"/>
    </source>
</evidence>
<dbReference type="InterPro" id="IPR002582">
    <property type="entry name" value="ACPS"/>
</dbReference>